<keyword evidence="1" id="KW-0812">Transmembrane</keyword>
<dbReference type="AlphaFoldDB" id="A0A376RFQ7"/>
<proteinExistence type="predicted"/>
<dbReference type="GO" id="GO:0005886">
    <property type="term" value="C:plasma membrane"/>
    <property type="evidence" value="ECO:0007669"/>
    <property type="project" value="TreeGrafter"/>
</dbReference>
<keyword evidence="1" id="KW-1133">Transmembrane helix</keyword>
<dbReference type="Proteomes" id="UP000254159">
    <property type="component" value="Unassembled WGS sequence"/>
</dbReference>
<feature type="transmembrane region" description="Helical" evidence="1">
    <location>
        <begin position="6"/>
        <end position="24"/>
    </location>
</feature>
<feature type="transmembrane region" description="Helical" evidence="1">
    <location>
        <begin position="241"/>
        <end position="262"/>
    </location>
</feature>
<gene>
    <name evidence="2" type="primary">atoE_1</name>
    <name evidence="2" type="ORF">NCTC10865_02122</name>
</gene>
<feature type="transmembrane region" description="Helical" evidence="1">
    <location>
        <begin position="68"/>
        <end position="86"/>
    </location>
</feature>
<dbReference type="PANTHER" id="PTHR41983">
    <property type="entry name" value="SHORT-CHAIN FATTY ACID TRANSPORTER-RELATED"/>
    <property type="match status" value="1"/>
</dbReference>
<protein>
    <submittedName>
        <fullName evidence="2">Short-chain fatty acid transporter</fullName>
    </submittedName>
</protein>
<dbReference type="InterPro" id="IPR006160">
    <property type="entry name" value="SCFA_transpt_AtoE"/>
</dbReference>
<accession>A0A376RFQ7</accession>
<dbReference type="PANTHER" id="PTHR41983:SF2">
    <property type="entry name" value="SHORT-CHAIN FATTY ACID TRANSPORTER-RELATED"/>
    <property type="match status" value="1"/>
</dbReference>
<dbReference type="Pfam" id="PF02667">
    <property type="entry name" value="SCFA_trans"/>
    <property type="match status" value="1"/>
</dbReference>
<evidence type="ECO:0000256" key="1">
    <source>
        <dbReference type="SAM" id="Phobius"/>
    </source>
</evidence>
<dbReference type="EMBL" id="UGCD01000002">
    <property type="protein sequence ID" value="STI16850.1"/>
    <property type="molecule type" value="Genomic_DNA"/>
</dbReference>
<evidence type="ECO:0000313" key="2">
    <source>
        <dbReference type="EMBL" id="STI16850.1"/>
    </source>
</evidence>
<evidence type="ECO:0000313" key="3">
    <source>
        <dbReference type="Proteomes" id="UP000254159"/>
    </source>
</evidence>
<organism evidence="2 3">
    <name type="scientific">Escherichia coli</name>
    <dbReference type="NCBI Taxonomy" id="562"/>
    <lineage>
        <taxon>Bacteria</taxon>
        <taxon>Pseudomonadati</taxon>
        <taxon>Pseudomonadota</taxon>
        <taxon>Gammaproteobacteria</taxon>
        <taxon>Enterobacterales</taxon>
        <taxon>Enterobacteriaceae</taxon>
        <taxon>Escherichia</taxon>
    </lineage>
</organism>
<feature type="transmembrane region" description="Helical" evidence="1">
    <location>
        <begin position="92"/>
        <end position="109"/>
    </location>
</feature>
<sequence>MGDTLFSGFNIFITVTLIVVMPFITRMMMPKPSDVVSIDPKLLMEEADFQKQLPKDAPPSERLEESRILTLIIGALGIAYLAMYFSEHGFNITINTVNLMFMIAGLLLHKTPMAYMRAISAAARSTAGILVQFPFYAGIQLMMEHSGLGGLITEFFINVANKDTFPVMTFFSSALINFAVPSGGGHWVIQGPFVIPAAQALGADLGKSVMAIAYGEQWMNMAQPFWALPALAIAGLGVRDIMGYCITALLFSGVIFVIGLTLF</sequence>
<reference evidence="2 3" key="1">
    <citation type="submission" date="2018-06" db="EMBL/GenBank/DDBJ databases">
        <authorList>
            <consortium name="Pathogen Informatics"/>
            <person name="Doyle S."/>
        </authorList>
    </citation>
    <scope>NUCLEOTIDE SEQUENCE [LARGE SCALE GENOMIC DNA]</scope>
    <source>
        <strain evidence="2 3">NCTC10865</strain>
    </source>
</reference>
<keyword evidence="1" id="KW-0472">Membrane</keyword>
<name>A0A376RFQ7_ECOLX</name>
<feature type="transmembrane region" description="Helical" evidence="1">
    <location>
        <begin position="121"/>
        <end position="139"/>
    </location>
</feature>